<evidence type="ECO:0000313" key="2">
    <source>
        <dbReference type="Proteomes" id="UP001341840"/>
    </source>
</evidence>
<accession>A0ABU6U3W4</accession>
<reference evidence="1 2" key="1">
    <citation type="journal article" date="2023" name="Plants (Basel)">
        <title>Bridging the Gap: Combining Genomics and Transcriptomics Approaches to Understand Stylosanthes scabra, an Orphan Legume from the Brazilian Caatinga.</title>
        <authorList>
            <person name="Ferreira-Neto J.R.C."/>
            <person name="da Silva M.D."/>
            <person name="Binneck E."/>
            <person name="de Melo N.F."/>
            <person name="da Silva R.H."/>
            <person name="de Melo A.L.T.M."/>
            <person name="Pandolfi V."/>
            <person name="Bustamante F.O."/>
            <person name="Brasileiro-Vidal A.C."/>
            <person name="Benko-Iseppon A.M."/>
        </authorList>
    </citation>
    <scope>NUCLEOTIDE SEQUENCE [LARGE SCALE GENOMIC DNA]</scope>
    <source>
        <tissue evidence="1">Leaves</tissue>
    </source>
</reference>
<protein>
    <submittedName>
        <fullName evidence="1">Uncharacterized protein</fullName>
    </submittedName>
</protein>
<name>A0ABU6U3W4_9FABA</name>
<dbReference type="EMBL" id="JASCZI010120830">
    <property type="protein sequence ID" value="MED6154913.1"/>
    <property type="molecule type" value="Genomic_DNA"/>
</dbReference>
<organism evidence="1 2">
    <name type="scientific">Stylosanthes scabra</name>
    <dbReference type="NCBI Taxonomy" id="79078"/>
    <lineage>
        <taxon>Eukaryota</taxon>
        <taxon>Viridiplantae</taxon>
        <taxon>Streptophyta</taxon>
        <taxon>Embryophyta</taxon>
        <taxon>Tracheophyta</taxon>
        <taxon>Spermatophyta</taxon>
        <taxon>Magnoliopsida</taxon>
        <taxon>eudicotyledons</taxon>
        <taxon>Gunneridae</taxon>
        <taxon>Pentapetalae</taxon>
        <taxon>rosids</taxon>
        <taxon>fabids</taxon>
        <taxon>Fabales</taxon>
        <taxon>Fabaceae</taxon>
        <taxon>Papilionoideae</taxon>
        <taxon>50 kb inversion clade</taxon>
        <taxon>dalbergioids sensu lato</taxon>
        <taxon>Dalbergieae</taxon>
        <taxon>Pterocarpus clade</taxon>
        <taxon>Stylosanthes</taxon>
    </lineage>
</organism>
<gene>
    <name evidence="1" type="ORF">PIB30_000411</name>
</gene>
<sequence length="61" mass="6757">MPSCMKTWKAKQKTIALMYGDWEESYAEIPPWVIGVQLTMPGSVAILKKCPARVGGEVDES</sequence>
<proteinExistence type="predicted"/>
<evidence type="ECO:0000313" key="1">
    <source>
        <dbReference type="EMBL" id="MED6154913.1"/>
    </source>
</evidence>
<dbReference type="Proteomes" id="UP001341840">
    <property type="component" value="Unassembled WGS sequence"/>
</dbReference>
<feature type="non-terminal residue" evidence="1">
    <location>
        <position position="61"/>
    </location>
</feature>
<comment type="caution">
    <text evidence="1">The sequence shown here is derived from an EMBL/GenBank/DDBJ whole genome shotgun (WGS) entry which is preliminary data.</text>
</comment>
<keyword evidence="2" id="KW-1185">Reference proteome</keyword>